<dbReference type="PANTHER" id="PTHR48081:SF8">
    <property type="entry name" value="ALPHA_BETA HYDROLASE FOLD-3 DOMAIN-CONTAINING PROTEIN-RELATED"/>
    <property type="match status" value="1"/>
</dbReference>
<dbReference type="OrthoDB" id="408631at2759"/>
<protein>
    <submittedName>
        <fullName evidence="1">Alpha/beta-hydrolase</fullName>
    </submittedName>
</protein>
<evidence type="ECO:0000313" key="1">
    <source>
        <dbReference type="EMBL" id="GAK65148.1"/>
    </source>
</evidence>
<dbReference type="HOGENOM" id="CLU_012494_6_1_1"/>
<accession>A0A081CEQ2</accession>
<gene>
    <name evidence="1" type="ORF">PAN0_007c3365</name>
</gene>
<name>A0A081CEQ2_PSEA2</name>
<keyword evidence="1" id="KW-0378">Hydrolase</keyword>
<dbReference type="Gene3D" id="3.40.50.1820">
    <property type="entry name" value="alpha/beta hydrolase"/>
    <property type="match status" value="1"/>
</dbReference>
<dbReference type="PANTHER" id="PTHR48081">
    <property type="entry name" value="AB HYDROLASE SUPERFAMILY PROTEIN C4A8.06C"/>
    <property type="match status" value="1"/>
</dbReference>
<dbReference type="RefSeq" id="XP_014656935.1">
    <property type="nucleotide sequence ID" value="XM_014801449.1"/>
</dbReference>
<dbReference type="Proteomes" id="UP000053758">
    <property type="component" value="Unassembled WGS sequence"/>
</dbReference>
<evidence type="ECO:0000313" key="2">
    <source>
        <dbReference type="Proteomes" id="UP000053758"/>
    </source>
</evidence>
<sequence>MPSSHSFELDPEFLQAAGPVLAAFSQLPKPAVHDVESRRQGFDAVLQQAGQMMPKHDVTVKTHKIKTRDDAEIDVIQVSPKQRKENGAAVLHIHGGGMISGSAQIYVDTGIIGGLSDASGVDFFSVDYRLAPEHNLDGIVNDSFDALQWLSTNAASLGIDNKRIGLFGDSAGGGIAAGVALQARDRQFSPPLQKQILIYPMLDDRNLVPDERVVPFALWTYESNVTGWSALLGKGVAGTDQVAQLVRYAAPARVEDLSNLPDTYMDVGQLDIFLLEDLDFARRLHQAGVQVDLQVYKGLPHAWELVAPLESTSTGRKVMAERIRAIQSL</sequence>
<proteinExistence type="predicted"/>
<dbReference type="InterPro" id="IPR050300">
    <property type="entry name" value="GDXG_lipolytic_enzyme"/>
</dbReference>
<dbReference type="AlphaFoldDB" id="A0A081CEQ2"/>
<dbReference type="SUPFAM" id="SSF53474">
    <property type="entry name" value="alpha/beta-Hydrolases"/>
    <property type="match status" value="1"/>
</dbReference>
<dbReference type="GO" id="GO:0016787">
    <property type="term" value="F:hydrolase activity"/>
    <property type="evidence" value="ECO:0007669"/>
    <property type="project" value="UniProtKB-KW"/>
</dbReference>
<dbReference type="GeneID" id="26304045"/>
<keyword evidence="2" id="KW-1185">Reference proteome</keyword>
<reference evidence="2" key="1">
    <citation type="journal article" date="2014" name="Genome Announc.">
        <title>Draft Genome Sequence of the Yeast Pseudozyma antarctica Type Strain JCM10317, a Producer of the Glycolipid Biosurfactants, Mannosylerythritol Lipids.</title>
        <authorList>
            <person name="Saika A."/>
            <person name="Koike H."/>
            <person name="Hori T."/>
            <person name="Fukuoka T."/>
            <person name="Sato S."/>
            <person name="Habe H."/>
            <person name="Kitamoto D."/>
            <person name="Morita T."/>
        </authorList>
    </citation>
    <scope>NUCLEOTIDE SEQUENCE [LARGE SCALE GENOMIC DNA]</scope>
    <source>
        <strain evidence="2">JCM 10317</strain>
    </source>
</reference>
<dbReference type="EMBL" id="DF830074">
    <property type="protein sequence ID" value="GAK65148.1"/>
    <property type="molecule type" value="Genomic_DNA"/>
</dbReference>
<dbReference type="InterPro" id="IPR013094">
    <property type="entry name" value="AB_hydrolase_3"/>
</dbReference>
<organism evidence="1 2">
    <name type="scientific">Pseudozyma antarctica</name>
    <name type="common">Yeast</name>
    <name type="synonym">Candida antarctica</name>
    <dbReference type="NCBI Taxonomy" id="84753"/>
    <lineage>
        <taxon>Eukaryota</taxon>
        <taxon>Fungi</taxon>
        <taxon>Dikarya</taxon>
        <taxon>Basidiomycota</taxon>
        <taxon>Ustilaginomycotina</taxon>
        <taxon>Ustilaginomycetes</taxon>
        <taxon>Ustilaginales</taxon>
        <taxon>Ustilaginaceae</taxon>
        <taxon>Moesziomyces</taxon>
    </lineage>
</organism>
<dbReference type="Pfam" id="PF07859">
    <property type="entry name" value="Abhydrolase_3"/>
    <property type="match status" value="1"/>
</dbReference>
<dbReference type="InterPro" id="IPR029058">
    <property type="entry name" value="AB_hydrolase_fold"/>
</dbReference>